<name>A0A7C5R1L7_9PROT</name>
<evidence type="ECO:0000313" key="1">
    <source>
        <dbReference type="EMBL" id="HHL43980.1"/>
    </source>
</evidence>
<gene>
    <name evidence="1" type="ORF">ENJ42_10200</name>
</gene>
<organism evidence="1">
    <name type="scientific">Hellea balneolensis</name>
    <dbReference type="NCBI Taxonomy" id="287478"/>
    <lineage>
        <taxon>Bacteria</taxon>
        <taxon>Pseudomonadati</taxon>
        <taxon>Pseudomonadota</taxon>
        <taxon>Alphaproteobacteria</taxon>
        <taxon>Maricaulales</taxon>
        <taxon>Robiginitomaculaceae</taxon>
        <taxon>Hellea</taxon>
    </lineage>
</organism>
<proteinExistence type="predicted"/>
<protein>
    <submittedName>
        <fullName evidence="1">Uncharacterized protein</fullName>
    </submittedName>
</protein>
<reference evidence="1" key="1">
    <citation type="journal article" date="2020" name="mSystems">
        <title>Genome- and Community-Level Interaction Insights into Carbon Utilization and Element Cycling Functions of Hydrothermarchaeota in Hydrothermal Sediment.</title>
        <authorList>
            <person name="Zhou Z."/>
            <person name="Liu Y."/>
            <person name="Xu W."/>
            <person name="Pan J."/>
            <person name="Luo Z.H."/>
            <person name="Li M."/>
        </authorList>
    </citation>
    <scope>NUCLEOTIDE SEQUENCE [LARGE SCALE GENOMIC DNA]</scope>
    <source>
        <strain evidence="1">HyVt-485</strain>
    </source>
</reference>
<accession>A0A7C5R1L7</accession>
<dbReference type="AlphaFoldDB" id="A0A7C5R1L7"/>
<dbReference type="EMBL" id="DRMJ01000537">
    <property type="protein sequence ID" value="HHL43980.1"/>
    <property type="molecule type" value="Genomic_DNA"/>
</dbReference>
<comment type="caution">
    <text evidence="1">The sequence shown here is derived from an EMBL/GenBank/DDBJ whole genome shotgun (WGS) entry which is preliminary data.</text>
</comment>
<sequence length="115" mass="11935">MVQLNGFGFANSAAAASSFVQSGGNVIFNSGGVQIVFYGATLADVQAAVQVDGLAELPSVDKHIVSETPDLPQDAIAEFLDIADAVDDHMAQAESEGFNFFTGAELLDGHGFDLL</sequence>
<dbReference type="Proteomes" id="UP000885830">
    <property type="component" value="Unassembled WGS sequence"/>
</dbReference>